<gene>
    <name evidence="1" type="ORF">Tco_0729932</name>
</gene>
<organism evidence="1 2">
    <name type="scientific">Tanacetum coccineum</name>
    <dbReference type="NCBI Taxonomy" id="301880"/>
    <lineage>
        <taxon>Eukaryota</taxon>
        <taxon>Viridiplantae</taxon>
        <taxon>Streptophyta</taxon>
        <taxon>Embryophyta</taxon>
        <taxon>Tracheophyta</taxon>
        <taxon>Spermatophyta</taxon>
        <taxon>Magnoliopsida</taxon>
        <taxon>eudicotyledons</taxon>
        <taxon>Gunneridae</taxon>
        <taxon>Pentapetalae</taxon>
        <taxon>asterids</taxon>
        <taxon>campanulids</taxon>
        <taxon>Asterales</taxon>
        <taxon>Asteraceae</taxon>
        <taxon>Asteroideae</taxon>
        <taxon>Anthemideae</taxon>
        <taxon>Anthemidinae</taxon>
        <taxon>Tanacetum</taxon>
    </lineage>
</organism>
<evidence type="ECO:0000313" key="1">
    <source>
        <dbReference type="EMBL" id="GJS80051.1"/>
    </source>
</evidence>
<evidence type="ECO:0000313" key="2">
    <source>
        <dbReference type="Proteomes" id="UP001151760"/>
    </source>
</evidence>
<comment type="caution">
    <text evidence="1">The sequence shown here is derived from an EMBL/GenBank/DDBJ whole genome shotgun (WGS) entry which is preliminary data.</text>
</comment>
<protein>
    <recommendedName>
        <fullName evidence="3">Transmembrane protein</fullName>
    </recommendedName>
</protein>
<dbReference type="EMBL" id="BQNB010010643">
    <property type="protein sequence ID" value="GJS80051.1"/>
    <property type="molecule type" value="Genomic_DNA"/>
</dbReference>
<dbReference type="Proteomes" id="UP001151760">
    <property type="component" value="Unassembled WGS sequence"/>
</dbReference>
<sequence>MTTVLMVWRRSWYGGGDVVVGCGDEDSGDDGGFGGGWMVAMILVTVRSFGWRLSHGGGHDDDGVVGRWR</sequence>
<name>A0ABQ4YRJ3_9ASTR</name>
<keyword evidence="2" id="KW-1185">Reference proteome</keyword>
<reference evidence="1" key="1">
    <citation type="journal article" date="2022" name="Int. J. Mol. Sci.">
        <title>Draft Genome of Tanacetum Coccineum: Genomic Comparison of Closely Related Tanacetum-Family Plants.</title>
        <authorList>
            <person name="Yamashiro T."/>
            <person name="Shiraishi A."/>
            <person name="Nakayama K."/>
            <person name="Satake H."/>
        </authorList>
    </citation>
    <scope>NUCLEOTIDE SEQUENCE</scope>
</reference>
<evidence type="ECO:0008006" key="3">
    <source>
        <dbReference type="Google" id="ProtNLM"/>
    </source>
</evidence>
<proteinExistence type="predicted"/>
<reference evidence="1" key="2">
    <citation type="submission" date="2022-01" db="EMBL/GenBank/DDBJ databases">
        <authorList>
            <person name="Yamashiro T."/>
            <person name="Shiraishi A."/>
            <person name="Satake H."/>
            <person name="Nakayama K."/>
        </authorList>
    </citation>
    <scope>NUCLEOTIDE SEQUENCE</scope>
</reference>
<accession>A0ABQ4YRJ3</accession>